<accession>A0A2N0Z777</accession>
<comment type="caution">
    <text evidence="2">The sequence shown here is derived from an EMBL/GenBank/DDBJ whole genome shotgun (WGS) entry which is preliminary data.</text>
</comment>
<dbReference type="AlphaFoldDB" id="A0A2N0Z777"/>
<reference evidence="2 3" key="1">
    <citation type="journal article" date="2003" name="Int. J. Syst. Evol. Microbiol.">
        <title>Bacillus nealsonii sp. nov., isolated from a spacecraft-assembly facility, whose spores are gamma-radiation resistant.</title>
        <authorList>
            <person name="Venkateswaran K."/>
            <person name="Kempf M."/>
            <person name="Chen F."/>
            <person name="Satomi M."/>
            <person name="Nicholson W."/>
            <person name="Kern R."/>
        </authorList>
    </citation>
    <scope>NUCLEOTIDE SEQUENCE [LARGE SCALE GENOMIC DNA]</scope>
    <source>
        <strain evidence="2 3">FO-92</strain>
    </source>
</reference>
<dbReference type="EMBL" id="PISE01000004">
    <property type="protein sequence ID" value="PKG25361.1"/>
    <property type="molecule type" value="Genomic_DNA"/>
</dbReference>
<feature type="transmembrane region" description="Helical" evidence="1">
    <location>
        <begin position="20"/>
        <end position="38"/>
    </location>
</feature>
<evidence type="ECO:0000313" key="3">
    <source>
        <dbReference type="Proteomes" id="UP000233375"/>
    </source>
</evidence>
<dbReference type="RefSeq" id="WP_101175466.1">
    <property type="nucleotide sequence ID" value="NZ_PISE01000004.1"/>
</dbReference>
<gene>
    <name evidence="2" type="ORF">CWS01_02460</name>
</gene>
<evidence type="ECO:0000313" key="2">
    <source>
        <dbReference type="EMBL" id="PKG25361.1"/>
    </source>
</evidence>
<proteinExistence type="predicted"/>
<organism evidence="2 3">
    <name type="scientific">Niallia nealsonii</name>
    <dbReference type="NCBI Taxonomy" id="115979"/>
    <lineage>
        <taxon>Bacteria</taxon>
        <taxon>Bacillati</taxon>
        <taxon>Bacillota</taxon>
        <taxon>Bacilli</taxon>
        <taxon>Bacillales</taxon>
        <taxon>Bacillaceae</taxon>
        <taxon>Niallia</taxon>
    </lineage>
</organism>
<name>A0A2N0Z777_9BACI</name>
<keyword evidence="3" id="KW-1185">Reference proteome</keyword>
<sequence length="71" mass="8372">MSCFLYCYYITKHAYWDCTYFFLSIQIRAVFVIFDFFLKKDKNSNDGNPTAVPRLTGTYIPSIIFIHPSNN</sequence>
<evidence type="ECO:0000256" key="1">
    <source>
        <dbReference type="SAM" id="Phobius"/>
    </source>
</evidence>
<keyword evidence="1" id="KW-0812">Transmembrane</keyword>
<keyword evidence="1" id="KW-1133">Transmembrane helix</keyword>
<keyword evidence="1" id="KW-0472">Membrane</keyword>
<dbReference type="Proteomes" id="UP000233375">
    <property type="component" value="Unassembled WGS sequence"/>
</dbReference>
<protein>
    <submittedName>
        <fullName evidence="2">Uncharacterized protein</fullName>
    </submittedName>
</protein>